<comment type="caution">
    <text evidence="1">The sequence shown here is derived from an EMBL/GenBank/DDBJ whole genome shotgun (WGS) entry which is preliminary data.</text>
</comment>
<protein>
    <recommendedName>
        <fullName evidence="3">DUF2958 domain-containing protein</fullName>
    </recommendedName>
</protein>
<dbReference type="Proteomes" id="UP001220022">
    <property type="component" value="Unassembled WGS sequence"/>
</dbReference>
<gene>
    <name evidence="1" type="ORF">P2L57_22370</name>
</gene>
<evidence type="ECO:0000313" key="2">
    <source>
        <dbReference type="Proteomes" id="UP001220022"/>
    </source>
</evidence>
<reference evidence="1 2" key="1">
    <citation type="submission" date="2023-03" db="EMBL/GenBank/DDBJ databases">
        <title>Draft genome sequence of type strain Streptomyces ferralitis JCM 14344.</title>
        <authorList>
            <person name="Klaysubun C."/>
            <person name="Duangmal K."/>
        </authorList>
    </citation>
    <scope>NUCLEOTIDE SEQUENCE [LARGE SCALE GENOMIC DNA]</scope>
    <source>
        <strain evidence="1 2">JCM 14344</strain>
    </source>
</reference>
<sequence>MSTEFIRLPEVHRDLRGHEFYPPAGQMAKIPPLYATEDVPSKDKIMHVRYFASWGEWYVAELDPNTGLAYGWAVLGNYMTQGEWGYFDLPALESIGADYRPPQIVQRDLWHTPQPAHDCLPKGRFRYS</sequence>
<name>A0ABT5Z3I3_9ACTN</name>
<keyword evidence="2" id="KW-1185">Reference proteome</keyword>
<evidence type="ECO:0000313" key="1">
    <source>
        <dbReference type="EMBL" id="MDF2258363.1"/>
    </source>
</evidence>
<evidence type="ECO:0008006" key="3">
    <source>
        <dbReference type="Google" id="ProtNLM"/>
    </source>
</evidence>
<accession>A0ABT5Z3I3</accession>
<dbReference type="RefSeq" id="WP_275817309.1">
    <property type="nucleotide sequence ID" value="NZ_BAAANM010000007.1"/>
</dbReference>
<proteinExistence type="predicted"/>
<organism evidence="1 2">
    <name type="scientific">Streptantibioticus ferralitis</name>
    <dbReference type="NCBI Taxonomy" id="236510"/>
    <lineage>
        <taxon>Bacteria</taxon>
        <taxon>Bacillati</taxon>
        <taxon>Actinomycetota</taxon>
        <taxon>Actinomycetes</taxon>
        <taxon>Kitasatosporales</taxon>
        <taxon>Streptomycetaceae</taxon>
        <taxon>Streptantibioticus</taxon>
    </lineage>
</organism>
<dbReference type="EMBL" id="JARHTQ010000015">
    <property type="protein sequence ID" value="MDF2258363.1"/>
    <property type="molecule type" value="Genomic_DNA"/>
</dbReference>